<dbReference type="InterPro" id="IPR032710">
    <property type="entry name" value="NTF2-like_dom_sf"/>
</dbReference>
<keyword evidence="3" id="KW-1185">Reference proteome</keyword>
<feature type="domain" description="DUF4440" evidence="1">
    <location>
        <begin position="17"/>
        <end position="124"/>
    </location>
</feature>
<evidence type="ECO:0000313" key="2">
    <source>
        <dbReference type="EMBL" id="MBB3121420.1"/>
    </source>
</evidence>
<dbReference type="RefSeq" id="WP_183443136.1">
    <property type="nucleotide sequence ID" value="NZ_JACHXD010000016.1"/>
</dbReference>
<evidence type="ECO:0000313" key="3">
    <source>
        <dbReference type="Proteomes" id="UP000541535"/>
    </source>
</evidence>
<gene>
    <name evidence="2" type="ORF">FHS03_004498</name>
</gene>
<proteinExistence type="predicted"/>
<dbReference type="Pfam" id="PF14534">
    <property type="entry name" value="DUF4440"/>
    <property type="match status" value="1"/>
</dbReference>
<dbReference type="SUPFAM" id="SSF54427">
    <property type="entry name" value="NTF2-like"/>
    <property type="match status" value="1"/>
</dbReference>
<dbReference type="Proteomes" id="UP000541535">
    <property type="component" value="Unassembled WGS sequence"/>
</dbReference>
<protein>
    <recommendedName>
        <fullName evidence="1">DUF4440 domain-containing protein</fullName>
    </recommendedName>
</protein>
<accession>A0A7W5BEG8</accession>
<name>A0A7W5BEG8_9BURK</name>
<evidence type="ECO:0000259" key="1">
    <source>
        <dbReference type="Pfam" id="PF14534"/>
    </source>
</evidence>
<organism evidence="2 3">
    <name type="scientific">Pseudoduganella violacea</name>
    <dbReference type="NCBI Taxonomy" id="1715466"/>
    <lineage>
        <taxon>Bacteria</taxon>
        <taxon>Pseudomonadati</taxon>
        <taxon>Pseudomonadota</taxon>
        <taxon>Betaproteobacteria</taxon>
        <taxon>Burkholderiales</taxon>
        <taxon>Oxalobacteraceae</taxon>
        <taxon>Telluria group</taxon>
        <taxon>Pseudoduganella</taxon>
    </lineage>
</organism>
<dbReference type="InterPro" id="IPR027843">
    <property type="entry name" value="DUF4440"/>
</dbReference>
<reference evidence="2 3" key="1">
    <citation type="submission" date="2020-08" db="EMBL/GenBank/DDBJ databases">
        <title>Genomic Encyclopedia of Type Strains, Phase III (KMG-III): the genomes of soil and plant-associated and newly described type strains.</title>
        <authorList>
            <person name="Whitman W."/>
        </authorList>
    </citation>
    <scope>NUCLEOTIDE SEQUENCE [LARGE SCALE GENOMIC DNA]</scope>
    <source>
        <strain evidence="2 3">CECT 8897</strain>
    </source>
</reference>
<dbReference type="AlphaFoldDB" id="A0A7W5BEG8"/>
<dbReference type="EMBL" id="JACHXD010000016">
    <property type="protein sequence ID" value="MBB3121420.1"/>
    <property type="molecule type" value="Genomic_DNA"/>
</dbReference>
<sequence length="136" mass="15659">MFEFSENTSLDAEGEILRSIEYARVMALVERNIERAAPLHALDFQLITPVGIALSKEQYLGAIAAGGLVYSFWEPQHIDVRLYNQAAAIRYKSSLELTFGPHHVPRAEYWHTDLYEKRNGLWQVVWSQATEIRHQT</sequence>
<dbReference type="Gene3D" id="3.10.450.50">
    <property type="match status" value="1"/>
</dbReference>
<comment type="caution">
    <text evidence="2">The sequence shown here is derived from an EMBL/GenBank/DDBJ whole genome shotgun (WGS) entry which is preliminary data.</text>
</comment>